<evidence type="ECO:0000313" key="2">
    <source>
        <dbReference type="EMBL" id="KAF0894655.1"/>
    </source>
</evidence>
<dbReference type="AlphaFoldDB" id="A0A6G1C1X6"/>
<comment type="caution">
    <text evidence="2">The sequence shown here is derived from an EMBL/GenBank/DDBJ whole genome shotgun (WGS) entry which is preliminary data.</text>
</comment>
<sequence length="256" mass="28700">MQSPPPDKRRRREVKDEDADADRIGALPEDILHRLLSLLPAHERCGRACWARGGATCGGPPRRPRHRRRGVGQRRQVQQVPGRPAPPPPPQRHARLESCVFDLDEIDFGFLAYLPASEQRHLSDLARRAPQGPGARFRLCSFEQRLRQPDLPLVSQHLTTLELARVRVNDRVLDLSACPLLVDLIMNCCYIGAVQMSSPSLRRLIITDCAFFHNARTRMSLPGLLALKMTLQSGRAPLIESMPLLETAIVSLLTTL</sequence>
<feature type="region of interest" description="Disordered" evidence="1">
    <location>
        <begin position="1"/>
        <end position="21"/>
    </location>
</feature>
<keyword evidence="3" id="KW-1185">Reference proteome</keyword>
<feature type="compositionally biased region" description="Basic residues" evidence="1">
    <location>
        <begin position="62"/>
        <end position="72"/>
    </location>
</feature>
<dbReference type="OrthoDB" id="683255at2759"/>
<feature type="region of interest" description="Disordered" evidence="1">
    <location>
        <begin position="53"/>
        <end position="94"/>
    </location>
</feature>
<dbReference type="EMBL" id="SPHZ02000010">
    <property type="protein sequence ID" value="KAF0894655.1"/>
    <property type="molecule type" value="Genomic_DNA"/>
</dbReference>
<dbReference type="InterPro" id="IPR053197">
    <property type="entry name" value="F-box_SCFL_complex_component"/>
</dbReference>
<reference evidence="2 3" key="1">
    <citation type="submission" date="2019-11" db="EMBL/GenBank/DDBJ databases">
        <title>Whole genome sequence of Oryza granulata.</title>
        <authorList>
            <person name="Li W."/>
        </authorList>
    </citation>
    <scope>NUCLEOTIDE SEQUENCE [LARGE SCALE GENOMIC DNA]</scope>
    <source>
        <strain evidence="3">cv. Menghai</strain>
        <tissue evidence="2">Leaf</tissue>
    </source>
</reference>
<proteinExistence type="predicted"/>
<gene>
    <name evidence="2" type="ORF">E2562_001948</name>
</gene>
<evidence type="ECO:0008006" key="4">
    <source>
        <dbReference type="Google" id="ProtNLM"/>
    </source>
</evidence>
<dbReference type="PANTHER" id="PTHR34223">
    <property type="entry name" value="OS11G0201299 PROTEIN"/>
    <property type="match status" value="1"/>
</dbReference>
<evidence type="ECO:0000256" key="1">
    <source>
        <dbReference type="SAM" id="MobiDB-lite"/>
    </source>
</evidence>
<name>A0A6G1C1X6_9ORYZ</name>
<dbReference type="Proteomes" id="UP000479710">
    <property type="component" value="Unassembled WGS sequence"/>
</dbReference>
<accession>A0A6G1C1X6</accession>
<organism evidence="2 3">
    <name type="scientific">Oryza meyeriana var. granulata</name>
    <dbReference type="NCBI Taxonomy" id="110450"/>
    <lineage>
        <taxon>Eukaryota</taxon>
        <taxon>Viridiplantae</taxon>
        <taxon>Streptophyta</taxon>
        <taxon>Embryophyta</taxon>
        <taxon>Tracheophyta</taxon>
        <taxon>Spermatophyta</taxon>
        <taxon>Magnoliopsida</taxon>
        <taxon>Liliopsida</taxon>
        <taxon>Poales</taxon>
        <taxon>Poaceae</taxon>
        <taxon>BOP clade</taxon>
        <taxon>Oryzoideae</taxon>
        <taxon>Oryzeae</taxon>
        <taxon>Oryzinae</taxon>
        <taxon>Oryza</taxon>
        <taxon>Oryza meyeriana</taxon>
    </lineage>
</organism>
<dbReference type="PANTHER" id="PTHR34223:SF22">
    <property type="entry name" value="OS11G0208300 PROTEIN"/>
    <property type="match status" value="1"/>
</dbReference>
<feature type="compositionally biased region" description="Low complexity" evidence="1">
    <location>
        <begin position="73"/>
        <end position="82"/>
    </location>
</feature>
<protein>
    <recommendedName>
        <fullName evidence="4">F-box domain-containing protein</fullName>
    </recommendedName>
</protein>
<evidence type="ECO:0000313" key="3">
    <source>
        <dbReference type="Proteomes" id="UP000479710"/>
    </source>
</evidence>